<sequence>MAIRHFITGAAEDTPSPSRRGFLKAAGAAGGALMVGFWALPESIAAGINPAVDSYVASAFITIGADDSVTLTMAKVEMGQGAYTVLPMLIAEELEVDLDRVILRHAPPDAKVYGLPFGDQFTGGSLTIRTLWEPMRQTGAAARMVLIQAAANDWKVDVAECYAEHGAVIHRPSGRSVRYGQLVTAAAALPVPQKIVLKPADQFKLVGTPVKRLDAKDKVNGVAQFGIDVHLPGMLVASVAASPVFGGKLKSVDDRKTRKMHGVRQVVRLDNAVAVVADNTWYARKGVEALKVVWDEGANANLSTADLRALMTAALKKPGVVARNDGDALKVLASAGQTIERTYINPMLAHAPMEPLNCVVHVGPDSAEIWVGTQAPARARDAAAKVLGMAPEKVTLHNHLIGGGFGRRLEVDYVEQAAAIGRQVKGPVKVVWTREEDIQHDVFRGVYAHTVSASVNAEGFPVALYHKFAGPSNLARWAPGWMTKEGVDVDAVDGSINFPYSIPNMRSEFRTEDGPVPTGFWRGVGPTRNVPTLESFIDELAYKAGKDPLAYRLAMLDKHPRARHVLQRAAELAGWGTPLPKGQGRGIGLLYAWDTYVAQVVDLTVSDSGEISVQRVACVTDCGIAVNPDTVVAQLQGGINFALTAGLYSNITIKNGRAEQSNFHDYRLLRINEAPAIVVEVVKSGESPGGIGEPSVASLLAAFLNAIHAATGKRLYELPATPELIQQSRAA</sequence>
<dbReference type="NCBIfam" id="TIGR01409">
    <property type="entry name" value="TAT_signal_seq"/>
    <property type="match status" value="1"/>
</dbReference>
<accession>A0ABX0FKP2</accession>
<dbReference type="PANTHER" id="PTHR47495">
    <property type="entry name" value="ALDEHYDE DEHYDROGENASE"/>
    <property type="match status" value="1"/>
</dbReference>
<dbReference type="SUPFAM" id="SSF56003">
    <property type="entry name" value="Molybdenum cofactor-binding domain"/>
    <property type="match status" value="2"/>
</dbReference>
<reference evidence="3" key="2">
    <citation type="submission" date="2023-07" db="EMBL/GenBank/DDBJ databases">
        <title>Duganella aceri sp. nov., isolated from tree sap.</title>
        <authorList>
            <person name="Kim I.S."/>
        </authorList>
    </citation>
    <scope>NUCLEOTIDE SEQUENCE [LARGE SCALE GENOMIC DNA]</scope>
    <source>
        <strain evidence="3">SAP-35</strain>
    </source>
</reference>
<dbReference type="PIRSF" id="PIRSF036389">
    <property type="entry name" value="IOR_B"/>
    <property type="match status" value="1"/>
</dbReference>
<dbReference type="InterPro" id="IPR000674">
    <property type="entry name" value="Ald_Oxase/Xan_DH_a/b"/>
</dbReference>
<dbReference type="RefSeq" id="WP_166103151.1">
    <property type="nucleotide sequence ID" value="NZ_JAADJT010000005.1"/>
</dbReference>
<dbReference type="InterPro" id="IPR008274">
    <property type="entry name" value="AldOxase/xan_DH_MoCoBD1"/>
</dbReference>
<evidence type="ECO:0000313" key="2">
    <source>
        <dbReference type="EMBL" id="NGZ85082.1"/>
    </source>
</evidence>
<dbReference type="InterPro" id="IPR019546">
    <property type="entry name" value="TAT_signal_bac_arc"/>
</dbReference>
<proteinExistence type="predicted"/>
<dbReference type="Gene3D" id="3.90.1170.50">
    <property type="entry name" value="Aldehyde oxidase/xanthine dehydrogenase, a/b hammerhead"/>
    <property type="match status" value="1"/>
</dbReference>
<name>A0ABX0FKP2_9BURK</name>
<dbReference type="Pfam" id="PF20256">
    <property type="entry name" value="MoCoBD_2"/>
    <property type="match status" value="2"/>
</dbReference>
<dbReference type="InterPro" id="IPR012368">
    <property type="entry name" value="OxRdtase_Mopterin-bd_su_IorB"/>
</dbReference>
<dbReference type="Proteomes" id="UP000666369">
    <property type="component" value="Unassembled WGS sequence"/>
</dbReference>
<gene>
    <name evidence="2" type="ORF">GW587_12570</name>
</gene>
<dbReference type="PROSITE" id="PS51318">
    <property type="entry name" value="TAT"/>
    <property type="match status" value="1"/>
</dbReference>
<dbReference type="Pfam" id="PF02738">
    <property type="entry name" value="MoCoBD_1"/>
    <property type="match status" value="1"/>
</dbReference>
<feature type="domain" description="Aldehyde oxidase/xanthine dehydrogenase a/b hammerhead" evidence="1">
    <location>
        <begin position="220"/>
        <end position="298"/>
    </location>
</feature>
<evidence type="ECO:0000313" key="3">
    <source>
        <dbReference type="Proteomes" id="UP000666369"/>
    </source>
</evidence>
<organism evidence="2 3">
    <name type="scientific">Duganella aceris</name>
    <dbReference type="NCBI Taxonomy" id="2703883"/>
    <lineage>
        <taxon>Bacteria</taxon>
        <taxon>Pseudomonadati</taxon>
        <taxon>Pseudomonadota</taxon>
        <taxon>Betaproteobacteria</taxon>
        <taxon>Burkholderiales</taxon>
        <taxon>Oxalobacteraceae</taxon>
        <taxon>Telluria group</taxon>
        <taxon>Duganella</taxon>
    </lineage>
</organism>
<reference evidence="2 3" key="1">
    <citation type="submission" date="2020-01" db="EMBL/GenBank/DDBJ databases">
        <authorList>
            <person name="Lee S.D."/>
        </authorList>
    </citation>
    <scope>NUCLEOTIDE SEQUENCE [LARGE SCALE GENOMIC DNA]</scope>
    <source>
        <strain evidence="2 3">SAP-35</strain>
    </source>
</reference>
<dbReference type="InterPro" id="IPR037165">
    <property type="entry name" value="AldOxase/xan_DH_Mopterin-bd_sf"/>
</dbReference>
<protein>
    <submittedName>
        <fullName evidence="2">Xanthine dehydrogenase family protein molybdopterin-binding subunit</fullName>
    </submittedName>
</protein>
<dbReference type="EMBL" id="JAADJT010000005">
    <property type="protein sequence ID" value="NGZ85082.1"/>
    <property type="molecule type" value="Genomic_DNA"/>
</dbReference>
<dbReference type="SMART" id="SM01008">
    <property type="entry name" value="Ald_Xan_dh_C"/>
    <property type="match status" value="1"/>
</dbReference>
<dbReference type="PANTHER" id="PTHR47495:SF2">
    <property type="entry name" value="ALDEHYDE DEHYDROGENASE"/>
    <property type="match status" value="1"/>
</dbReference>
<dbReference type="InterPro" id="IPR006311">
    <property type="entry name" value="TAT_signal"/>
</dbReference>
<dbReference type="InterPro" id="IPR052516">
    <property type="entry name" value="N-heterocyclic_Hydroxylase"/>
</dbReference>
<keyword evidence="3" id="KW-1185">Reference proteome</keyword>
<evidence type="ECO:0000259" key="1">
    <source>
        <dbReference type="SMART" id="SM01008"/>
    </source>
</evidence>
<comment type="caution">
    <text evidence="2">The sequence shown here is derived from an EMBL/GenBank/DDBJ whole genome shotgun (WGS) entry which is preliminary data.</text>
</comment>
<dbReference type="Gene3D" id="3.30.365.10">
    <property type="entry name" value="Aldehyde oxidase/xanthine dehydrogenase, molybdopterin binding domain"/>
    <property type="match status" value="4"/>
</dbReference>
<dbReference type="InterPro" id="IPR046867">
    <property type="entry name" value="AldOxase/xan_DH_MoCoBD2"/>
</dbReference>